<keyword evidence="7" id="KW-1185">Reference proteome</keyword>
<evidence type="ECO:0000313" key="7">
    <source>
        <dbReference type="Proteomes" id="UP000215590"/>
    </source>
</evidence>
<dbReference type="EMBL" id="NNRJ01000059">
    <property type="protein sequence ID" value="OYR11704.1"/>
    <property type="molecule type" value="Genomic_DNA"/>
</dbReference>
<dbReference type="GO" id="GO:0000976">
    <property type="term" value="F:transcription cis-regulatory region binding"/>
    <property type="evidence" value="ECO:0007669"/>
    <property type="project" value="TreeGrafter"/>
</dbReference>
<dbReference type="Pfam" id="PF00440">
    <property type="entry name" value="TetR_N"/>
    <property type="match status" value="1"/>
</dbReference>
<dbReference type="PRINTS" id="PR00455">
    <property type="entry name" value="HTHTETR"/>
</dbReference>
<dbReference type="SUPFAM" id="SSF46689">
    <property type="entry name" value="Homeodomain-like"/>
    <property type="match status" value="1"/>
</dbReference>
<dbReference type="PANTHER" id="PTHR30055">
    <property type="entry name" value="HTH-TYPE TRANSCRIPTIONAL REGULATOR RUTR"/>
    <property type="match status" value="1"/>
</dbReference>
<dbReference type="OrthoDB" id="9811084at2"/>
<evidence type="ECO:0000256" key="1">
    <source>
        <dbReference type="ARBA" id="ARBA00023015"/>
    </source>
</evidence>
<accession>A0A256FA41</accession>
<evidence type="ECO:0000313" key="6">
    <source>
        <dbReference type="EMBL" id="OYR11704.1"/>
    </source>
</evidence>
<proteinExistence type="predicted"/>
<dbReference type="PROSITE" id="PS50977">
    <property type="entry name" value="HTH_TETR_2"/>
    <property type="match status" value="1"/>
</dbReference>
<dbReference type="InterPro" id="IPR023772">
    <property type="entry name" value="DNA-bd_HTH_TetR-type_CS"/>
</dbReference>
<comment type="caution">
    <text evidence="6">The sequence shown here is derived from an EMBL/GenBank/DDBJ whole genome shotgun (WGS) entry which is preliminary data.</text>
</comment>
<dbReference type="InterPro" id="IPR001647">
    <property type="entry name" value="HTH_TetR"/>
</dbReference>
<dbReference type="Gene3D" id="1.10.357.10">
    <property type="entry name" value="Tetracycline Repressor, domain 2"/>
    <property type="match status" value="1"/>
</dbReference>
<keyword evidence="3" id="KW-0804">Transcription</keyword>
<dbReference type="InterPro" id="IPR050109">
    <property type="entry name" value="HTH-type_TetR-like_transc_reg"/>
</dbReference>
<evidence type="ECO:0000256" key="3">
    <source>
        <dbReference type="ARBA" id="ARBA00023163"/>
    </source>
</evidence>
<evidence type="ECO:0000259" key="5">
    <source>
        <dbReference type="PROSITE" id="PS50977"/>
    </source>
</evidence>
<name>A0A256FA41_9HYPH</name>
<keyword evidence="2 4" id="KW-0238">DNA-binding</keyword>
<evidence type="ECO:0000256" key="2">
    <source>
        <dbReference type="ARBA" id="ARBA00023125"/>
    </source>
</evidence>
<protein>
    <submittedName>
        <fullName evidence="6">Bacterial regulatory, tetR family protein</fullName>
    </submittedName>
</protein>
<keyword evidence="1" id="KW-0805">Transcription regulation</keyword>
<dbReference type="AlphaFoldDB" id="A0A256FA41"/>
<feature type="DNA-binding region" description="H-T-H motif" evidence="4">
    <location>
        <begin position="40"/>
        <end position="59"/>
    </location>
</feature>
<gene>
    <name evidence="6" type="ORF">CEV31_3695</name>
</gene>
<organism evidence="6 7">
    <name type="scientific">Brucella thiophenivorans</name>
    <dbReference type="NCBI Taxonomy" id="571255"/>
    <lineage>
        <taxon>Bacteria</taxon>
        <taxon>Pseudomonadati</taxon>
        <taxon>Pseudomonadota</taxon>
        <taxon>Alphaproteobacteria</taxon>
        <taxon>Hyphomicrobiales</taxon>
        <taxon>Brucellaceae</taxon>
        <taxon>Brucella/Ochrobactrum group</taxon>
        <taxon>Brucella</taxon>
    </lineage>
</organism>
<reference evidence="6 7" key="1">
    <citation type="submission" date="2017-07" db="EMBL/GenBank/DDBJ databases">
        <title>Phylogenetic study on the rhizospheric bacterium Ochrobactrum sp. A44.</title>
        <authorList>
            <person name="Krzyzanowska D.M."/>
            <person name="Ossowicki A."/>
            <person name="Rajewska M."/>
            <person name="Maciag T."/>
            <person name="Kaczynski Z."/>
            <person name="Czerwicka M."/>
            <person name="Jafra S."/>
        </authorList>
    </citation>
    <scope>NUCLEOTIDE SEQUENCE [LARGE SCALE GENOMIC DNA]</scope>
    <source>
        <strain evidence="6 7">DSM 7216</strain>
    </source>
</reference>
<dbReference type="InterPro" id="IPR009057">
    <property type="entry name" value="Homeodomain-like_sf"/>
</dbReference>
<dbReference type="Proteomes" id="UP000215590">
    <property type="component" value="Unassembled WGS sequence"/>
</dbReference>
<sequence>MEIDLNDQQGVRETKRRETHRRITETALKLFTQNGYEATTLDEIAEASGIARRTFFHYFRSKEEIILGWQSALPDVLRAEILKQGVGASPLVVTEAALIALAANMRPDVAAMIGRIVQSTEQLRASNQAKFLQMEQAAYGALCELWSDAEKRGGLRVAAMVGVGVMRLSIDAWVAEEGQRPLAEHLEANFACLKIELGSSG</sequence>
<feature type="domain" description="HTH tetR-type" evidence="5">
    <location>
        <begin position="17"/>
        <end position="77"/>
    </location>
</feature>
<dbReference type="PROSITE" id="PS01081">
    <property type="entry name" value="HTH_TETR_1"/>
    <property type="match status" value="1"/>
</dbReference>
<dbReference type="GO" id="GO:0003700">
    <property type="term" value="F:DNA-binding transcription factor activity"/>
    <property type="evidence" value="ECO:0007669"/>
    <property type="project" value="TreeGrafter"/>
</dbReference>
<evidence type="ECO:0000256" key="4">
    <source>
        <dbReference type="PROSITE-ProRule" id="PRU00335"/>
    </source>
</evidence>
<dbReference type="PANTHER" id="PTHR30055:SF238">
    <property type="entry name" value="MYCOFACTOCIN BIOSYNTHESIS TRANSCRIPTIONAL REGULATOR MFTR-RELATED"/>
    <property type="match status" value="1"/>
</dbReference>